<dbReference type="OrthoDB" id="6019648at2759"/>
<dbReference type="STRING" id="400682.A0A1X7V5R9"/>
<dbReference type="InterPro" id="IPR052055">
    <property type="entry name" value="Hepadnavirus_pol/RT"/>
</dbReference>
<dbReference type="PANTHER" id="PTHR33050:SF7">
    <property type="entry name" value="RIBONUCLEASE H"/>
    <property type="match status" value="1"/>
</dbReference>
<dbReference type="Gene3D" id="3.30.70.270">
    <property type="match status" value="1"/>
</dbReference>
<dbReference type="InParanoid" id="A0A1X7V5R9"/>
<dbReference type="PANTHER" id="PTHR33050">
    <property type="entry name" value="REVERSE TRANSCRIPTASE DOMAIN-CONTAINING PROTEIN"/>
    <property type="match status" value="1"/>
</dbReference>
<proteinExistence type="predicted"/>
<protein>
    <recommendedName>
        <fullName evidence="2">Reverse transcriptase domain-containing protein</fullName>
    </recommendedName>
</protein>
<dbReference type="Gene3D" id="3.10.10.10">
    <property type="entry name" value="HIV Type 1 Reverse Transcriptase, subunit A, domain 1"/>
    <property type="match status" value="1"/>
</dbReference>
<dbReference type="InterPro" id="IPR043128">
    <property type="entry name" value="Rev_trsase/Diguanyl_cyclase"/>
</dbReference>
<accession>A0A1X7V5R9</accession>
<dbReference type="SUPFAM" id="SSF56672">
    <property type="entry name" value="DNA/RNA polymerases"/>
    <property type="match status" value="1"/>
</dbReference>
<evidence type="ECO:0008006" key="2">
    <source>
        <dbReference type="Google" id="ProtNLM"/>
    </source>
</evidence>
<dbReference type="EnsemblMetazoa" id="Aqu2.1.35358_001">
    <property type="protein sequence ID" value="Aqu2.1.35358_001"/>
    <property type="gene ID" value="Aqu2.1.35358"/>
</dbReference>
<evidence type="ECO:0000313" key="1">
    <source>
        <dbReference type="EnsemblMetazoa" id="Aqu2.1.35358_001"/>
    </source>
</evidence>
<dbReference type="AlphaFoldDB" id="A0A1X7V5R9"/>
<organism evidence="1">
    <name type="scientific">Amphimedon queenslandica</name>
    <name type="common">Sponge</name>
    <dbReference type="NCBI Taxonomy" id="400682"/>
    <lineage>
        <taxon>Eukaryota</taxon>
        <taxon>Metazoa</taxon>
        <taxon>Porifera</taxon>
        <taxon>Demospongiae</taxon>
        <taxon>Heteroscleromorpha</taxon>
        <taxon>Haplosclerida</taxon>
        <taxon>Niphatidae</taxon>
        <taxon>Amphimedon</taxon>
    </lineage>
</organism>
<sequence length="294" mass="32269">MSPSLATLLATPLANLGPSKTATLVLSSALPPILGKVVEAIRAGACVLQGPAARHCGLETAHRRHWTANVISQPITPPRQDNYAVLSAPVGGKYQYTEDVLALEAVPTSPLVEGVLVTGVFPLAKWDRYLYSHSDREFADFLRRGIHGGFKIGSIYHGIDDGLTSLCYPRFEVAVELIKAAGRGALMAKLDLKAAYRHVPVHPDDQLLLAVRWGRALYIDTALLFGLCSAQKLFTAMADGLAWGMIYERISHFLHYLDDFFFCPPQSSTCERSLRVNVRLCEDLRFPVSPEKVV</sequence>
<reference evidence="1" key="1">
    <citation type="submission" date="2017-05" db="UniProtKB">
        <authorList>
            <consortium name="EnsemblMetazoa"/>
        </authorList>
    </citation>
    <scope>IDENTIFICATION</scope>
</reference>
<dbReference type="InterPro" id="IPR043502">
    <property type="entry name" value="DNA/RNA_pol_sf"/>
</dbReference>
<name>A0A1X7V5R9_AMPQE</name>